<name>A0A0W0CRI7_CANGB</name>
<organism evidence="12 13">
    <name type="scientific">Candida glabrata</name>
    <name type="common">Yeast</name>
    <name type="synonym">Torulopsis glabrata</name>
    <dbReference type="NCBI Taxonomy" id="5478"/>
    <lineage>
        <taxon>Eukaryota</taxon>
        <taxon>Fungi</taxon>
        <taxon>Dikarya</taxon>
        <taxon>Ascomycota</taxon>
        <taxon>Saccharomycotina</taxon>
        <taxon>Saccharomycetes</taxon>
        <taxon>Saccharomycetales</taxon>
        <taxon>Saccharomycetaceae</taxon>
        <taxon>Nakaseomyces</taxon>
    </lineage>
</organism>
<evidence type="ECO:0000313" key="13">
    <source>
        <dbReference type="Proteomes" id="UP000054886"/>
    </source>
</evidence>
<keyword evidence="3" id="KW-0813">Transport</keyword>
<evidence type="ECO:0000256" key="6">
    <source>
        <dbReference type="ARBA" id="ARBA00022892"/>
    </source>
</evidence>
<dbReference type="GO" id="GO:0015031">
    <property type="term" value="P:protein transport"/>
    <property type="evidence" value="ECO:0007669"/>
    <property type="project" value="UniProtKB-KW"/>
</dbReference>
<dbReference type="GO" id="GO:0006621">
    <property type="term" value="P:protein retention in ER lumen"/>
    <property type="evidence" value="ECO:0007669"/>
    <property type="project" value="InterPro"/>
</dbReference>
<dbReference type="PRINTS" id="PR00660">
    <property type="entry name" value="ERLUMENR"/>
</dbReference>
<keyword evidence="8 11" id="KW-1133">Transmembrane helix</keyword>
<dbReference type="PANTHER" id="PTHR10585">
    <property type="entry name" value="ER LUMEN PROTEIN RETAINING RECEPTOR"/>
    <property type="match status" value="1"/>
</dbReference>
<evidence type="ECO:0000256" key="2">
    <source>
        <dbReference type="ARBA" id="ARBA00010120"/>
    </source>
</evidence>
<evidence type="ECO:0000256" key="5">
    <source>
        <dbReference type="ARBA" id="ARBA00022824"/>
    </source>
</evidence>
<dbReference type="AlphaFoldDB" id="A0A0W0CRI7"/>
<sequence>MNIFRLLADLTHIASILILIQTIKKTSSISGISIKTQVLYALVFVCRYLDLLTFHYKSFYLTVMKIFFISSSVYTVYLLSTFKQKNPIAYQEMIMADAFKVQYLLAPCLVLAFVFNHGFDFLSLNKSFSMWLESVSIMPQLFMLSKSGKATALTTHYIFALGLYRALYIPNWIWRYFYEDRFDKLAFVTGFVQTLVYSDFFYIYYKKIVKGLGFRLPK</sequence>
<evidence type="ECO:0000256" key="1">
    <source>
        <dbReference type="ARBA" id="ARBA00004477"/>
    </source>
</evidence>
<feature type="transmembrane region" description="Helical" evidence="11">
    <location>
        <begin position="157"/>
        <end position="174"/>
    </location>
</feature>
<comment type="similarity">
    <text evidence="2">Belongs to the ERD2 family.</text>
</comment>
<dbReference type="GO" id="GO:0006890">
    <property type="term" value="P:retrograde vesicle-mediated transport, Golgi to endoplasmic reticulum"/>
    <property type="evidence" value="ECO:0007669"/>
    <property type="project" value="EnsemblFungi"/>
</dbReference>
<evidence type="ECO:0000256" key="11">
    <source>
        <dbReference type="SAM" id="Phobius"/>
    </source>
</evidence>
<evidence type="ECO:0000256" key="7">
    <source>
        <dbReference type="ARBA" id="ARBA00022927"/>
    </source>
</evidence>
<dbReference type="EMBL" id="LLZZ01000022">
    <property type="protein sequence ID" value="KTB12378.1"/>
    <property type="molecule type" value="Genomic_DNA"/>
</dbReference>
<protein>
    <submittedName>
        <fullName evidence="12">ER lumen protein-retaining receptor</fullName>
    </submittedName>
</protein>
<keyword evidence="6" id="KW-0931">ER-Golgi transport</keyword>
<dbReference type="VEuPathDB" id="FungiDB:CAGL0F04455g"/>
<proteinExistence type="inferred from homology"/>
<keyword evidence="10 12" id="KW-0675">Receptor</keyword>
<keyword evidence="7" id="KW-0653">Protein transport</keyword>
<comment type="subcellular location">
    <subcellularLocation>
        <location evidence="1">Endoplasmic reticulum membrane</location>
        <topology evidence="1">Multi-pass membrane protein</topology>
    </subcellularLocation>
</comment>
<reference evidence="12 13" key="1">
    <citation type="submission" date="2015-10" db="EMBL/GenBank/DDBJ databases">
        <title>Draft genomes sequences of Candida glabrata isolates 1A, 1B, 2A, 2B, 3A and 3B.</title>
        <authorList>
            <person name="Haavelsrud O.E."/>
            <person name="Gaustad P."/>
        </authorList>
    </citation>
    <scope>NUCLEOTIDE SEQUENCE [LARGE SCALE GENOMIC DNA]</scope>
    <source>
        <strain evidence="12">910700640</strain>
    </source>
</reference>
<dbReference type="InterPro" id="IPR000133">
    <property type="entry name" value="ER_ret_rcpt"/>
</dbReference>
<feature type="transmembrane region" description="Helical" evidence="11">
    <location>
        <begin position="62"/>
        <end position="82"/>
    </location>
</feature>
<gene>
    <name evidence="12" type="ORF">AO440_001285</name>
</gene>
<dbReference type="VEuPathDB" id="FungiDB:GVI51_F04081"/>
<keyword evidence="9 11" id="KW-0472">Membrane</keyword>
<dbReference type="Pfam" id="PF00810">
    <property type="entry name" value="ER_lumen_recept"/>
    <property type="match status" value="1"/>
</dbReference>
<keyword evidence="5" id="KW-0256">Endoplasmic reticulum</keyword>
<feature type="transmembrane region" description="Helical" evidence="11">
    <location>
        <begin position="186"/>
        <end position="205"/>
    </location>
</feature>
<evidence type="ECO:0000256" key="10">
    <source>
        <dbReference type="ARBA" id="ARBA00023170"/>
    </source>
</evidence>
<dbReference type="GO" id="GO:0045015">
    <property type="term" value="F:HDEL sequence binding"/>
    <property type="evidence" value="ECO:0007669"/>
    <property type="project" value="EnsemblFungi"/>
</dbReference>
<accession>A0A0W0CRI7</accession>
<dbReference type="VEuPathDB" id="FungiDB:GWK60_F04081"/>
<evidence type="ECO:0000256" key="3">
    <source>
        <dbReference type="ARBA" id="ARBA00022448"/>
    </source>
</evidence>
<evidence type="ECO:0000256" key="9">
    <source>
        <dbReference type="ARBA" id="ARBA00023136"/>
    </source>
</evidence>
<comment type="caution">
    <text evidence="12">The sequence shown here is derived from an EMBL/GenBank/DDBJ whole genome shotgun (WGS) entry which is preliminary data.</text>
</comment>
<evidence type="ECO:0000313" key="12">
    <source>
        <dbReference type="EMBL" id="KTB12378.1"/>
    </source>
</evidence>
<keyword evidence="4 11" id="KW-0812">Transmembrane</keyword>
<evidence type="ECO:0000256" key="8">
    <source>
        <dbReference type="ARBA" id="ARBA00022989"/>
    </source>
</evidence>
<dbReference type="GO" id="GO:0005789">
    <property type="term" value="C:endoplasmic reticulum membrane"/>
    <property type="evidence" value="ECO:0007669"/>
    <property type="project" value="UniProtKB-SubCell"/>
</dbReference>
<dbReference type="VEuPathDB" id="FungiDB:GW608_F04081"/>
<evidence type="ECO:0000256" key="4">
    <source>
        <dbReference type="ARBA" id="ARBA00022692"/>
    </source>
</evidence>
<dbReference type="PROSITE" id="PS00951">
    <property type="entry name" value="ER_LUMEN_RECEPTOR_1"/>
    <property type="match status" value="1"/>
</dbReference>
<dbReference type="Proteomes" id="UP000054886">
    <property type="component" value="Unassembled WGS sequence"/>
</dbReference>
<feature type="transmembrane region" description="Helical" evidence="11">
    <location>
        <begin position="103"/>
        <end position="122"/>
    </location>
</feature>
<dbReference type="VEuPathDB" id="FungiDB:B1J91_F04455g"/>